<dbReference type="EMBL" id="JAGFNK010000567">
    <property type="protein sequence ID" value="KAI9448704.1"/>
    <property type="molecule type" value="Genomic_DNA"/>
</dbReference>
<reference evidence="1" key="1">
    <citation type="submission" date="2021-03" db="EMBL/GenBank/DDBJ databases">
        <title>Evolutionary priming and transition to the ectomycorrhizal habit in an iconic lineage of mushroom-forming fungi: is preadaptation a requirement?</title>
        <authorList>
            <consortium name="DOE Joint Genome Institute"/>
            <person name="Looney B.P."/>
            <person name="Miyauchi S."/>
            <person name="Morin E."/>
            <person name="Drula E."/>
            <person name="Courty P.E."/>
            <person name="Chicoki N."/>
            <person name="Fauchery L."/>
            <person name="Kohler A."/>
            <person name="Kuo A."/>
            <person name="LaButti K."/>
            <person name="Pangilinan J."/>
            <person name="Lipzen A."/>
            <person name="Riley R."/>
            <person name="Andreopoulos W."/>
            <person name="He G."/>
            <person name="Johnson J."/>
            <person name="Barry K.W."/>
            <person name="Grigoriev I.V."/>
            <person name="Nagy L."/>
            <person name="Hibbett D."/>
            <person name="Henrissat B."/>
            <person name="Matheny P.B."/>
            <person name="Labbe J."/>
            <person name="Martin A.F."/>
        </authorList>
    </citation>
    <scope>NUCLEOTIDE SEQUENCE</scope>
    <source>
        <strain evidence="1">BPL698</strain>
    </source>
</reference>
<accession>A0ACC0TW12</accession>
<gene>
    <name evidence="1" type="ORF">F5148DRAFT_1343150</name>
</gene>
<sequence length="383" mass="40056">MSVEADPTDTVSVIKDKIEAEQGHPVASQKIIFSGKVLSDDKTIQSCEIKEKDFLVLMVSKPKSTPAASTSASAAPPASVPSPPKPVEPTSEAPVPAAPSEKTPAAESSATPASTPSATSPAEAPPSQEQVPALGTSFLSGDALQTTIRNMEEMGFPRDQVMRALRASYNNPDRAVEYLFNGIPAHIEAELSAPAAPPAPRVPAPNPPSVNPLASPPAVSPSVVAHPQPSGPQNLFQLAQQQQQPTTHSNLGAPPAAPGLDALRADPRFNAIRELVAQNPNLLQPVIQQLAASNPQLAQSLATNPESILDLLNDPGVGEEGDPIPPGAHVINVTPEERAAIERLEALGFPRHAVIEAYFACGKNEELAANFLFEGGFEDDPLP</sequence>
<dbReference type="Proteomes" id="UP001207468">
    <property type="component" value="Unassembled WGS sequence"/>
</dbReference>
<evidence type="ECO:0000313" key="2">
    <source>
        <dbReference type="Proteomes" id="UP001207468"/>
    </source>
</evidence>
<name>A0ACC0TW12_9AGAM</name>
<keyword evidence="2" id="KW-1185">Reference proteome</keyword>
<evidence type="ECO:0000313" key="1">
    <source>
        <dbReference type="EMBL" id="KAI9448704.1"/>
    </source>
</evidence>
<comment type="caution">
    <text evidence="1">The sequence shown here is derived from an EMBL/GenBank/DDBJ whole genome shotgun (WGS) entry which is preliminary data.</text>
</comment>
<proteinExistence type="predicted"/>
<organism evidence="1 2">
    <name type="scientific">Russula earlei</name>
    <dbReference type="NCBI Taxonomy" id="71964"/>
    <lineage>
        <taxon>Eukaryota</taxon>
        <taxon>Fungi</taxon>
        <taxon>Dikarya</taxon>
        <taxon>Basidiomycota</taxon>
        <taxon>Agaricomycotina</taxon>
        <taxon>Agaricomycetes</taxon>
        <taxon>Russulales</taxon>
        <taxon>Russulaceae</taxon>
        <taxon>Russula</taxon>
    </lineage>
</organism>
<protein>
    <submittedName>
        <fullName evidence="1">XPC-binding domain-containing protein</fullName>
    </submittedName>
</protein>